<keyword evidence="2" id="KW-0812">Transmembrane</keyword>
<dbReference type="Proteomes" id="UP001165396">
    <property type="component" value="Unassembled WGS sequence"/>
</dbReference>
<evidence type="ECO:0000313" key="4">
    <source>
        <dbReference type="Proteomes" id="UP001165396"/>
    </source>
</evidence>
<dbReference type="InterPro" id="IPR018770">
    <property type="entry name" value="ChloroindolylP_hydrolase"/>
</dbReference>
<keyword evidence="2" id="KW-1133">Transmembrane helix</keyword>
<dbReference type="EMBL" id="JANKJG010000007">
    <property type="protein sequence ID" value="MCR8827087.1"/>
    <property type="molecule type" value="Genomic_DNA"/>
</dbReference>
<comment type="caution">
    <text evidence="3">The sequence shown here is derived from an EMBL/GenBank/DDBJ whole genome shotgun (WGS) entry which is preliminary data.</text>
</comment>
<feature type="transmembrane region" description="Helical" evidence="2">
    <location>
        <begin position="106"/>
        <end position="125"/>
    </location>
</feature>
<keyword evidence="2" id="KW-0472">Membrane</keyword>
<feature type="transmembrane region" description="Helical" evidence="2">
    <location>
        <begin position="131"/>
        <end position="151"/>
    </location>
</feature>
<evidence type="ECO:0000256" key="1">
    <source>
        <dbReference type="SAM" id="MobiDB-lite"/>
    </source>
</evidence>
<proteinExistence type="predicted"/>
<evidence type="ECO:0000313" key="3">
    <source>
        <dbReference type="EMBL" id="MCR8827087.1"/>
    </source>
</evidence>
<protein>
    <submittedName>
        <fullName evidence="3">5-bromo-4-chloroindolyl phosphate hydrolysis family protein</fullName>
    </submittedName>
</protein>
<organism evidence="3 4">
    <name type="scientific">Pseudosulfitobacter koreensis</name>
    <dbReference type="NCBI Taxonomy" id="2968472"/>
    <lineage>
        <taxon>Bacteria</taxon>
        <taxon>Pseudomonadati</taxon>
        <taxon>Pseudomonadota</taxon>
        <taxon>Alphaproteobacteria</taxon>
        <taxon>Rhodobacterales</taxon>
        <taxon>Roseobacteraceae</taxon>
        <taxon>Pseudosulfitobacter</taxon>
    </lineage>
</organism>
<name>A0ABT1Z1R9_9RHOB</name>
<dbReference type="Pfam" id="PF10112">
    <property type="entry name" value="Halogen_Hydrol"/>
    <property type="match status" value="1"/>
</dbReference>
<feature type="transmembrane region" description="Helical" evidence="2">
    <location>
        <begin position="54"/>
        <end position="85"/>
    </location>
</feature>
<dbReference type="RefSeq" id="WP_258294834.1">
    <property type="nucleotide sequence ID" value="NZ_JANKJG010000007.1"/>
</dbReference>
<accession>A0ABT1Z1R9</accession>
<feature type="region of interest" description="Disordered" evidence="1">
    <location>
        <begin position="1"/>
        <end position="23"/>
    </location>
</feature>
<reference evidence="3" key="1">
    <citation type="submission" date="2022-07" db="EMBL/GenBank/DDBJ databases">
        <title>Pseudosulfitobacter sp. strain AP-MA-4, whole genome sequence.</title>
        <authorList>
            <person name="Jiang Y."/>
        </authorList>
    </citation>
    <scope>NUCLEOTIDE SEQUENCE</scope>
    <source>
        <strain evidence="3">AP-MA-4</strain>
    </source>
</reference>
<evidence type="ECO:0000256" key="2">
    <source>
        <dbReference type="SAM" id="Phobius"/>
    </source>
</evidence>
<sequence length="314" mass="33710">MAQRYGGKYSPDGGPVGGDVSGASSAAQKHGILPAPAQVDPAGLRSNLMFLPPLALALTSFGGGAVPLATGLVGAAIWALAAALTREGLRAEAAYHDRKIARRPALPRKLVASFAVAAGAFLAGLTHASDVVSSVIYGVVAGGLHIAAFGIDPMRAKGMEGIDTFQQDRVARVVDEAERYLREMSEALLRANDRKMEARLAQFQAKARTLIRTVEEDPRDLTAARRYLGVYLMGARDATIKFADIYARTRDAKARANYAALLDDLEQNFDARTEALLLDDRSDLNVEIDVLRDRLQREGVHIAPDKSASDKTEE</sequence>
<gene>
    <name evidence="3" type="ORF">NTA49_11110</name>
</gene>
<keyword evidence="4" id="KW-1185">Reference proteome</keyword>